<protein>
    <submittedName>
        <fullName evidence="1">Uncharacterized protein</fullName>
    </submittedName>
</protein>
<evidence type="ECO:0000313" key="1">
    <source>
        <dbReference type="EMBL" id="NMP59070.1"/>
    </source>
</evidence>
<accession>A0A848MYS9</accession>
<proteinExistence type="predicted"/>
<dbReference type="AlphaFoldDB" id="A0A848MYS9"/>
<gene>
    <name evidence="1" type="ORF">HI921_11470</name>
</gene>
<evidence type="ECO:0000313" key="2">
    <source>
        <dbReference type="Proteomes" id="UP000557857"/>
    </source>
</evidence>
<dbReference type="RefSeq" id="WP_169058869.1">
    <property type="nucleotide sequence ID" value="NZ_JABCAG010000035.1"/>
</dbReference>
<organism evidence="1 2">
    <name type="scientific">Enterococcus mundtii</name>
    <dbReference type="NCBI Taxonomy" id="53346"/>
    <lineage>
        <taxon>Bacteria</taxon>
        <taxon>Bacillati</taxon>
        <taxon>Bacillota</taxon>
        <taxon>Bacilli</taxon>
        <taxon>Lactobacillales</taxon>
        <taxon>Enterococcaceae</taxon>
        <taxon>Enterococcus</taxon>
    </lineage>
</organism>
<sequence length="73" mass="8218">MMKLFIWHGDGVLEDWSSGQITCIAKDLPTALQIIDEEMGYESDSFPREEPTEVIELGIEEAQPRAWVTYGGS</sequence>
<reference evidence="1 2" key="1">
    <citation type="submission" date="2020-04" db="EMBL/GenBank/DDBJ databases">
        <authorList>
            <person name="Abaymova A."/>
            <person name="Teymurazov M."/>
            <person name="Tazyna O."/>
            <person name="Chatushin Y."/>
            <person name="Svetoch E."/>
            <person name="Pereligyn V."/>
            <person name="Pohylenko V."/>
            <person name="Platonov M."/>
            <person name="Kartsev N."/>
            <person name="Skryabin Y."/>
            <person name="Sizova A."/>
            <person name="Solomentsev V."/>
            <person name="Kislichkina A."/>
            <person name="Bogun A."/>
        </authorList>
    </citation>
    <scope>NUCLEOTIDE SEQUENCE [LARGE SCALE GENOMIC DNA]</scope>
    <source>
        <strain evidence="2">SCPM-O-B-8398 (E28)</strain>
    </source>
</reference>
<name>A0A848MYS9_ENTMU</name>
<dbReference type="EMBL" id="JABCAG010000035">
    <property type="protein sequence ID" value="NMP59070.1"/>
    <property type="molecule type" value="Genomic_DNA"/>
</dbReference>
<dbReference type="Proteomes" id="UP000557857">
    <property type="component" value="Unassembled WGS sequence"/>
</dbReference>
<comment type="caution">
    <text evidence="1">The sequence shown here is derived from an EMBL/GenBank/DDBJ whole genome shotgun (WGS) entry which is preliminary data.</text>
</comment>